<evidence type="ECO:0000259" key="2">
    <source>
        <dbReference type="Pfam" id="PF13699"/>
    </source>
</evidence>
<sequence>MSSIAADEPMRERSVPRTSTRGRRCTKAATSVSASATNIARPMLPTEPALRHGRAMSGSGLTLPAWGRNTPMAGLQPSMNAISSLRRSLSRQRLARAARSTSPGPGGFRSRRASRWASADFQAILARAIPWRRAWTPRYRSIRTGGSTSRRDCTPSISGPPKKIVTRYSSERGSAFPHRPIRPAGAPRWVSLRASVASSGPTRKPTARLARGSGFSTTCERAAGSGSNSTRHSARLSATTLTSCTSPGSGSTLFTAGSDHGDDVQDRRREGTMTATHAPLCASRCRSTPAKRPIVQRKAKLGATNDALEHEAEAAAKRVISGRSAGVTASATLPTVHRSAPPDAATAGAEAAESAVTSWPGMPLSPSERSYFEPRFGSDLSAVRLHADGPAARAADHIGARAYTVGRHIGFAPGQYRPASLEGRQLIAHELAHTVQQADGIVRRDTVAGDPDIDLGKKLRSEEFNDGYSLAFFDPDFDLIKKPQPMSQALADAFAAREQGIGIKDDRFDATSLVFGKSIRGTKTDGTSRIQDVVPRLAGVIGRALAKVPPTGATAATATPDRIKSLAIFAHGTPSWCSLNVTSSNAPGIFRTIAPFLSKTARIILYTCSSAKGVTENLGSTKEDVYRRGSFERGGTDSLAAVVRDTLVDAGVGNVSVWGHTGAGHPTENWSLRFFTGSAGKGSPGRGFVASFLAIEPVLAGAVAELAAEIGRQGFALDTTSPAFKAQAGRLAADGIYLAYAAMHWDKSLPVKPSEQAPTSSLSTALEAIAHFENVYWPKNVPGLAKMLIKSLGLKKQPAAP</sequence>
<dbReference type="OrthoDB" id="7387101at2"/>
<dbReference type="InterPro" id="IPR025295">
    <property type="entry name" value="eCIS_core_dom"/>
</dbReference>
<feature type="region of interest" description="Disordered" evidence="1">
    <location>
        <begin position="1"/>
        <end position="34"/>
    </location>
</feature>
<dbReference type="Pfam" id="PF13699">
    <property type="entry name" value="eCIS_core"/>
    <property type="match status" value="1"/>
</dbReference>
<evidence type="ECO:0000256" key="1">
    <source>
        <dbReference type="SAM" id="MobiDB-lite"/>
    </source>
</evidence>
<feature type="domain" description="eCIS core" evidence="2">
    <location>
        <begin position="363"/>
        <end position="440"/>
    </location>
</feature>
<feature type="region of interest" description="Disordered" evidence="1">
    <location>
        <begin position="85"/>
        <end position="113"/>
    </location>
</feature>
<feature type="region of interest" description="Disordered" evidence="1">
    <location>
        <begin position="144"/>
        <end position="164"/>
    </location>
</feature>
<dbReference type="EMBL" id="NAAC01000041">
    <property type="protein sequence ID" value="RDJ04035.1"/>
    <property type="molecule type" value="Genomic_DNA"/>
</dbReference>
<organism evidence="3 4">
    <name type="scientific">Rhizobium grahamii</name>
    <dbReference type="NCBI Taxonomy" id="1120045"/>
    <lineage>
        <taxon>Bacteria</taxon>
        <taxon>Pseudomonadati</taxon>
        <taxon>Pseudomonadota</taxon>
        <taxon>Alphaproteobacteria</taxon>
        <taxon>Hyphomicrobiales</taxon>
        <taxon>Rhizobiaceae</taxon>
        <taxon>Rhizobium/Agrobacterium group</taxon>
        <taxon>Rhizobium</taxon>
    </lineage>
</organism>
<evidence type="ECO:0000313" key="3">
    <source>
        <dbReference type="EMBL" id="RDJ04035.1"/>
    </source>
</evidence>
<comment type="caution">
    <text evidence="3">The sequence shown here is derived from an EMBL/GenBank/DDBJ whole genome shotgun (WGS) entry which is preliminary data.</text>
</comment>
<dbReference type="AlphaFoldDB" id="A0A370KGY2"/>
<evidence type="ECO:0000313" key="4">
    <source>
        <dbReference type="Proteomes" id="UP000254939"/>
    </source>
</evidence>
<dbReference type="Proteomes" id="UP000254939">
    <property type="component" value="Unassembled WGS sequence"/>
</dbReference>
<proteinExistence type="predicted"/>
<protein>
    <recommendedName>
        <fullName evidence="2">eCIS core domain-containing protein</fullName>
    </recommendedName>
</protein>
<accession>A0A370KGY2</accession>
<gene>
    <name evidence="3" type="ORF">B5K06_29080</name>
</gene>
<reference evidence="3 4" key="1">
    <citation type="submission" date="2017-03" db="EMBL/GenBank/DDBJ databases">
        <title>Genome analysis of Rhizobial strains effectives or ineffectives for nitrogen fixation isolated from bean seeds.</title>
        <authorList>
            <person name="Peralta H."/>
            <person name="Aguilar-Vera A."/>
            <person name="Mora Y."/>
            <person name="Vargas-Lagunas C."/>
            <person name="Girard L."/>
            <person name="Mora J."/>
        </authorList>
    </citation>
    <scope>NUCLEOTIDE SEQUENCE [LARGE SCALE GENOMIC DNA]</scope>
    <source>
        <strain evidence="3 4">CCGM3</strain>
    </source>
</reference>
<name>A0A370KGY2_9HYPH</name>